<dbReference type="Proteomes" id="UP000789342">
    <property type="component" value="Unassembled WGS sequence"/>
</dbReference>
<protein>
    <submittedName>
        <fullName evidence="2">9728_t:CDS:1</fullName>
    </submittedName>
</protein>
<dbReference type="SUPFAM" id="SSF54695">
    <property type="entry name" value="POZ domain"/>
    <property type="match status" value="1"/>
</dbReference>
<accession>A0A9N8V2B6</accession>
<feature type="domain" description="BTB" evidence="1">
    <location>
        <begin position="15"/>
        <end position="83"/>
    </location>
</feature>
<comment type="caution">
    <text evidence="2">The sequence shown here is derived from an EMBL/GenBank/DDBJ whole genome shotgun (WGS) entry which is preliminary data.</text>
</comment>
<sequence length="119" mass="14066">MTSTFLGNLSLDFLKLLENNDEYNVIIEIGEGSFKKLFRAHSIILCYRCPYLYNKLKDIDYNDRNIKVIKKPKVLVKVFDIVIRNSTLERYYEQIYGTKSSNFFYNLAGSKTFKYSITF</sequence>
<organism evidence="2 3">
    <name type="scientific">Acaulospora morrowiae</name>
    <dbReference type="NCBI Taxonomy" id="94023"/>
    <lineage>
        <taxon>Eukaryota</taxon>
        <taxon>Fungi</taxon>
        <taxon>Fungi incertae sedis</taxon>
        <taxon>Mucoromycota</taxon>
        <taxon>Glomeromycotina</taxon>
        <taxon>Glomeromycetes</taxon>
        <taxon>Diversisporales</taxon>
        <taxon>Acaulosporaceae</taxon>
        <taxon>Acaulospora</taxon>
    </lineage>
</organism>
<dbReference type="InterPro" id="IPR000210">
    <property type="entry name" value="BTB/POZ_dom"/>
</dbReference>
<dbReference type="InterPro" id="IPR011333">
    <property type="entry name" value="SKP1/BTB/POZ_sf"/>
</dbReference>
<gene>
    <name evidence="2" type="ORF">AMORRO_LOCUS151</name>
</gene>
<evidence type="ECO:0000313" key="2">
    <source>
        <dbReference type="EMBL" id="CAG8439227.1"/>
    </source>
</evidence>
<evidence type="ECO:0000313" key="3">
    <source>
        <dbReference type="Proteomes" id="UP000789342"/>
    </source>
</evidence>
<dbReference type="Gene3D" id="3.30.710.10">
    <property type="entry name" value="Potassium Channel Kv1.1, Chain A"/>
    <property type="match status" value="1"/>
</dbReference>
<proteinExistence type="predicted"/>
<keyword evidence="3" id="KW-1185">Reference proteome</keyword>
<dbReference type="EMBL" id="CAJVPV010000030">
    <property type="protein sequence ID" value="CAG8439227.1"/>
    <property type="molecule type" value="Genomic_DNA"/>
</dbReference>
<evidence type="ECO:0000259" key="1">
    <source>
        <dbReference type="Pfam" id="PF00651"/>
    </source>
</evidence>
<dbReference type="Pfam" id="PF00651">
    <property type="entry name" value="BTB"/>
    <property type="match status" value="1"/>
</dbReference>
<name>A0A9N8V2B6_9GLOM</name>
<dbReference type="AlphaFoldDB" id="A0A9N8V2B6"/>
<reference evidence="2" key="1">
    <citation type="submission" date="2021-06" db="EMBL/GenBank/DDBJ databases">
        <authorList>
            <person name="Kallberg Y."/>
            <person name="Tangrot J."/>
            <person name="Rosling A."/>
        </authorList>
    </citation>
    <scope>NUCLEOTIDE SEQUENCE</scope>
    <source>
        <strain evidence="2">CL551</strain>
    </source>
</reference>